<dbReference type="Pfam" id="PF00149">
    <property type="entry name" value="Metallophos"/>
    <property type="match status" value="1"/>
</dbReference>
<reference evidence="5" key="1">
    <citation type="journal article" date="2014" name="Front. Microbiol.">
        <title>High frequency of phylogenetically diverse reductive dehalogenase-homologous genes in deep subseafloor sedimentary metagenomes.</title>
        <authorList>
            <person name="Kawai M."/>
            <person name="Futagami T."/>
            <person name="Toyoda A."/>
            <person name="Takaki Y."/>
            <person name="Nishi S."/>
            <person name="Hori S."/>
            <person name="Arai W."/>
            <person name="Tsubouchi T."/>
            <person name="Morono Y."/>
            <person name="Uchiyama I."/>
            <person name="Ito T."/>
            <person name="Fujiyama A."/>
            <person name="Inagaki F."/>
            <person name="Takami H."/>
        </authorList>
    </citation>
    <scope>NUCLEOTIDE SEQUENCE</scope>
    <source>
        <strain evidence="5">Expedition CK06-06</strain>
    </source>
</reference>
<evidence type="ECO:0000259" key="4">
    <source>
        <dbReference type="Pfam" id="PF00149"/>
    </source>
</evidence>
<dbReference type="InterPro" id="IPR050535">
    <property type="entry name" value="DNA_Repair-Maintenance_Comp"/>
</dbReference>
<proteinExistence type="predicted"/>
<dbReference type="GO" id="GO:0004519">
    <property type="term" value="F:endonuclease activity"/>
    <property type="evidence" value="ECO:0007669"/>
    <property type="project" value="InterPro"/>
</dbReference>
<dbReference type="PANTHER" id="PTHR30337:SF0">
    <property type="entry name" value="NUCLEASE SBCCD SUBUNIT D"/>
    <property type="match status" value="1"/>
</dbReference>
<keyword evidence="3" id="KW-0269">Exonuclease</keyword>
<dbReference type="CDD" id="cd00840">
    <property type="entry name" value="MPP_Mre11_N"/>
    <property type="match status" value="1"/>
</dbReference>
<evidence type="ECO:0000256" key="3">
    <source>
        <dbReference type="ARBA" id="ARBA00022839"/>
    </source>
</evidence>
<dbReference type="InterPro" id="IPR029052">
    <property type="entry name" value="Metallo-depent_PP-like"/>
</dbReference>
<evidence type="ECO:0000256" key="1">
    <source>
        <dbReference type="ARBA" id="ARBA00022722"/>
    </source>
</evidence>
<keyword evidence="2" id="KW-0378">Hydrolase</keyword>
<sequence>MKFLHIADIHLGMENYGRIDPSTGLHTRLKDFIKCFSFAIDIALGEKVDLVIFAGDAYKNNNPSPTHQREFAQQIYRLSEAGIPVVLINGNHDNPVSFGKATSLDIFGTLNVSGARIVTKPELLNIETKAGPVQVFGMPWPTKNLFLTREECKNITDEEIIKHLQIRVSKKILEFARMIKPEIPAIFAAHLAAAEATYSGSERSVIIGNDPVFSTQLLAQKEFDYVALGHIHKFQDLNPNDDIPVVYPGSIERINFGEEKEDKGFCLVNIENGKTSYEFIPVPARRFITIDSVIPQGEDPTNTLLREIESHDLSDAIVRIFYTMPAEGVDSLDFNRINSALEEAFLVATIAEKTIPIERTRRAEVSEDLGMLDALDKYIQSNPELVPLTDELKTRAQKLEQELENEDAKGG</sequence>
<gene>
    <name evidence="5" type="ORF">S03H2_00857</name>
</gene>
<dbReference type="InterPro" id="IPR041796">
    <property type="entry name" value="Mre11_N"/>
</dbReference>
<name>X1G7K2_9ZZZZ</name>
<dbReference type="InterPro" id="IPR004593">
    <property type="entry name" value="SbcD"/>
</dbReference>
<evidence type="ECO:0000256" key="2">
    <source>
        <dbReference type="ARBA" id="ARBA00022801"/>
    </source>
</evidence>
<dbReference type="NCBIfam" id="TIGR00619">
    <property type="entry name" value="sbcd"/>
    <property type="match status" value="1"/>
</dbReference>
<dbReference type="EMBL" id="BARU01000211">
    <property type="protein sequence ID" value="GAH28968.1"/>
    <property type="molecule type" value="Genomic_DNA"/>
</dbReference>
<dbReference type="GO" id="GO:0006259">
    <property type="term" value="P:DNA metabolic process"/>
    <property type="evidence" value="ECO:0007669"/>
    <property type="project" value="InterPro"/>
</dbReference>
<protein>
    <recommendedName>
        <fullName evidence="4">Calcineurin-like phosphoesterase domain-containing protein</fullName>
    </recommendedName>
</protein>
<comment type="caution">
    <text evidence="5">The sequence shown here is derived from an EMBL/GenBank/DDBJ whole genome shotgun (WGS) entry which is preliminary data.</text>
</comment>
<dbReference type="InterPro" id="IPR004843">
    <property type="entry name" value="Calcineurin-like_PHP"/>
</dbReference>
<keyword evidence="1" id="KW-0540">Nuclease</keyword>
<organism evidence="5">
    <name type="scientific">marine sediment metagenome</name>
    <dbReference type="NCBI Taxonomy" id="412755"/>
    <lineage>
        <taxon>unclassified sequences</taxon>
        <taxon>metagenomes</taxon>
        <taxon>ecological metagenomes</taxon>
    </lineage>
</organism>
<dbReference type="PANTHER" id="PTHR30337">
    <property type="entry name" value="COMPONENT OF ATP-DEPENDENT DSDNA EXONUCLEASE"/>
    <property type="match status" value="1"/>
</dbReference>
<accession>X1G7K2</accession>
<dbReference type="GO" id="GO:0008408">
    <property type="term" value="F:3'-5' exonuclease activity"/>
    <property type="evidence" value="ECO:0007669"/>
    <property type="project" value="InterPro"/>
</dbReference>
<feature type="domain" description="Calcineurin-like phosphoesterase" evidence="4">
    <location>
        <begin position="1"/>
        <end position="233"/>
    </location>
</feature>
<dbReference type="AlphaFoldDB" id="X1G7K2"/>
<dbReference type="Gene3D" id="3.60.21.10">
    <property type="match status" value="1"/>
</dbReference>
<evidence type="ECO:0000313" key="5">
    <source>
        <dbReference type="EMBL" id="GAH28968.1"/>
    </source>
</evidence>
<dbReference type="SUPFAM" id="SSF56300">
    <property type="entry name" value="Metallo-dependent phosphatases"/>
    <property type="match status" value="1"/>
</dbReference>